<dbReference type="InterPro" id="IPR056797">
    <property type="entry name" value="FdhE_central"/>
</dbReference>
<comment type="similarity">
    <text evidence="2">Belongs to the FdhE family.</text>
</comment>
<organism evidence="6 7">
    <name type="scientific">Thermithiobacillus plumbiphilus</name>
    <dbReference type="NCBI Taxonomy" id="1729899"/>
    <lineage>
        <taxon>Bacteria</taxon>
        <taxon>Pseudomonadati</taxon>
        <taxon>Pseudomonadota</taxon>
        <taxon>Acidithiobacillia</taxon>
        <taxon>Acidithiobacillales</taxon>
        <taxon>Thermithiobacillaceae</taxon>
        <taxon>Thermithiobacillus</taxon>
    </lineage>
</organism>
<dbReference type="InterPro" id="IPR056774">
    <property type="entry name" value="FdhE_N"/>
</dbReference>
<dbReference type="NCBIfam" id="TIGR01562">
    <property type="entry name" value="FdhE"/>
    <property type="match status" value="1"/>
</dbReference>
<dbReference type="RefSeq" id="WP_341369440.1">
    <property type="nucleotide sequence ID" value="NZ_JBBPCO010000001.1"/>
</dbReference>
<comment type="caution">
    <text evidence="6">The sequence shown here is derived from an EMBL/GenBank/DDBJ whole genome shotgun (WGS) entry which is preliminary data.</text>
</comment>
<dbReference type="InterPro" id="IPR006452">
    <property type="entry name" value="Formate_DH_accessory"/>
</dbReference>
<sequence length="306" mass="33258">MKESTPAWQPVSTADAAPAFLLPADTQIFARRAERFERLAGQRQSLSGYLRLLGELTRAQQLVFDQLDKPPLPSAERLQSARTHGMPPLGHATLLQDQAWQAPLQHLLKLLSGAEMPAAARSLLEILAGSPAQTLDDWAAALLSGELPAAQAGHAPFLMAALQVYWTALARQMDVESLQPLHAPDLCPCCGSPAVASRLRIGGVVQGSRYLYCALCASEWHLPRIRCVHCGETRDIAYYGIEGEKEAILGETCRNCMSYHKLMDMEKDTGMDAIADDIASIGLDLLLAQAGWHRQAANPFLLADNG</sequence>
<gene>
    <name evidence="2 6" type="primary">fdhE</name>
    <name evidence="6" type="ORF">WOB96_01230</name>
</gene>
<feature type="domain" description="FdhE central" evidence="4">
    <location>
        <begin position="186"/>
        <end position="224"/>
    </location>
</feature>
<keyword evidence="1 2" id="KW-0963">Cytoplasm</keyword>
<evidence type="ECO:0000256" key="2">
    <source>
        <dbReference type="HAMAP-Rule" id="MF_00611"/>
    </source>
</evidence>
<dbReference type="Pfam" id="PF24860">
    <property type="entry name" value="FdhE_C"/>
    <property type="match status" value="1"/>
</dbReference>
<evidence type="ECO:0000256" key="1">
    <source>
        <dbReference type="ARBA" id="ARBA00022490"/>
    </source>
</evidence>
<dbReference type="PIRSF" id="PIRSF018296">
    <property type="entry name" value="Format_dh_formtn"/>
    <property type="match status" value="1"/>
</dbReference>
<keyword evidence="7" id="KW-1185">Reference proteome</keyword>
<feature type="domain" description="FdhE C-terminal" evidence="5">
    <location>
        <begin position="225"/>
        <end position="301"/>
    </location>
</feature>
<dbReference type="Proteomes" id="UP001446205">
    <property type="component" value="Unassembled WGS sequence"/>
</dbReference>
<protein>
    <recommendedName>
        <fullName evidence="2">Protein FdhE homolog</fullName>
    </recommendedName>
</protein>
<dbReference type="Pfam" id="PF24859">
    <property type="entry name" value="FdhE_central"/>
    <property type="match status" value="1"/>
</dbReference>
<dbReference type="EMBL" id="JBBPCO010000001">
    <property type="protein sequence ID" value="MEK8088376.1"/>
    <property type="molecule type" value="Genomic_DNA"/>
</dbReference>
<dbReference type="CDD" id="cd16341">
    <property type="entry name" value="FdhE"/>
    <property type="match status" value="1"/>
</dbReference>
<evidence type="ECO:0000259" key="5">
    <source>
        <dbReference type="Pfam" id="PF24860"/>
    </source>
</evidence>
<comment type="function">
    <text evidence="2">Necessary for formate dehydrogenase activity.</text>
</comment>
<reference evidence="6 7" key="1">
    <citation type="submission" date="2024-04" db="EMBL/GenBank/DDBJ databases">
        <authorList>
            <person name="Abashina T."/>
            <person name="Shaikin A."/>
        </authorList>
    </citation>
    <scope>NUCLEOTIDE SEQUENCE [LARGE SCALE GENOMIC DNA]</scope>
    <source>
        <strain evidence="6 7">AAFK</strain>
    </source>
</reference>
<dbReference type="InterPro" id="IPR024064">
    <property type="entry name" value="FdhE-like_sf"/>
</dbReference>
<dbReference type="HAMAP" id="MF_00611">
    <property type="entry name" value="FdeH"/>
    <property type="match status" value="1"/>
</dbReference>
<dbReference type="InterPro" id="IPR056796">
    <property type="entry name" value="FdhE_C"/>
</dbReference>
<dbReference type="PANTHER" id="PTHR37689:SF1">
    <property type="entry name" value="PROTEIN FDHE"/>
    <property type="match status" value="1"/>
</dbReference>
<dbReference type="Gene3D" id="3.90.1670.10">
    <property type="entry name" value="FdhE-like domain"/>
    <property type="match status" value="1"/>
</dbReference>
<proteinExistence type="inferred from homology"/>
<evidence type="ECO:0000259" key="4">
    <source>
        <dbReference type="Pfam" id="PF24859"/>
    </source>
</evidence>
<dbReference type="PANTHER" id="PTHR37689">
    <property type="entry name" value="PROTEIN FDHE"/>
    <property type="match status" value="1"/>
</dbReference>
<feature type="domain" description="FdhE N-terminal" evidence="3">
    <location>
        <begin position="18"/>
        <end position="181"/>
    </location>
</feature>
<evidence type="ECO:0000313" key="7">
    <source>
        <dbReference type="Proteomes" id="UP001446205"/>
    </source>
</evidence>
<evidence type="ECO:0000259" key="3">
    <source>
        <dbReference type="Pfam" id="PF04216"/>
    </source>
</evidence>
<dbReference type="SUPFAM" id="SSF144020">
    <property type="entry name" value="FdhE-like"/>
    <property type="match status" value="1"/>
</dbReference>
<dbReference type="Pfam" id="PF04216">
    <property type="entry name" value="FdhE_N"/>
    <property type="match status" value="1"/>
</dbReference>
<comment type="subcellular location">
    <subcellularLocation>
        <location evidence="2">Cytoplasm</location>
    </subcellularLocation>
</comment>
<name>A0ABU9D4Y6_9PROT</name>
<evidence type="ECO:0000313" key="6">
    <source>
        <dbReference type="EMBL" id="MEK8088376.1"/>
    </source>
</evidence>
<accession>A0ABU9D4Y6</accession>